<accession>A0ABQ9GEA2</accession>
<reference evidence="2 3" key="1">
    <citation type="submission" date="2023-02" db="EMBL/GenBank/DDBJ databases">
        <title>LHISI_Scaffold_Assembly.</title>
        <authorList>
            <person name="Stuart O.P."/>
            <person name="Cleave R."/>
            <person name="Magrath M.J.L."/>
            <person name="Mikheyev A.S."/>
        </authorList>
    </citation>
    <scope>NUCLEOTIDE SEQUENCE [LARGE SCALE GENOMIC DNA]</scope>
    <source>
        <strain evidence="2">Daus_M_001</strain>
        <tissue evidence="2">Leg muscle</tissue>
    </source>
</reference>
<evidence type="ECO:0000313" key="2">
    <source>
        <dbReference type="EMBL" id="KAJ8870730.1"/>
    </source>
</evidence>
<protein>
    <submittedName>
        <fullName evidence="2">Uncharacterized protein</fullName>
    </submittedName>
</protein>
<gene>
    <name evidence="2" type="ORF">PR048_029755</name>
</gene>
<keyword evidence="3" id="KW-1185">Reference proteome</keyword>
<organism evidence="2 3">
    <name type="scientific">Dryococelus australis</name>
    <dbReference type="NCBI Taxonomy" id="614101"/>
    <lineage>
        <taxon>Eukaryota</taxon>
        <taxon>Metazoa</taxon>
        <taxon>Ecdysozoa</taxon>
        <taxon>Arthropoda</taxon>
        <taxon>Hexapoda</taxon>
        <taxon>Insecta</taxon>
        <taxon>Pterygota</taxon>
        <taxon>Neoptera</taxon>
        <taxon>Polyneoptera</taxon>
        <taxon>Phasmatodea</taxon>
        <taxon>Verophasmatodea</taxon>
        <taxon>Anareolatae</taxon>
        <taxon>Phasmatidae</taxon>
        <taxon>Eurycanthinae</taxon>
        <taxon>Dryococelus</taxon>
    </lineage>
</organism>
<evidence type="ECO:0000256" key="1">
    <source>
        <dbReference type="SAM" id="MobiDB-lite"/>
    </source>
</evidence>
<feature type="region of interest" description="Disordered" evidence="1">
    <location>
        <begin position="195"/>
        <end position="231"/>
    </location>
</feature>
<comment type="caution">
    <text evidence="2">The sequence shown here is derived from an EMBL/GenBank/DDBJ whole genome shotgun (WGS) entry which is preliminary data.</text>
</comment>
<proteinExistence type="predicted"/>
<evidence type="ECO:0000313" key="3">
    <source>
        <dbReference type="Proteomes" id="UP001159363"/>
    </source>
</evidence>
<dbReference type="EMBL" id="JARBHB010000013">
    <property type="protein sequence ID" value="KAJ8870730.1"/>
    <property type="molecule type" value="Genomic_DNA"/>
</dbReference>
<name>A0ABQ9GEA2_9NEOP</name>
<sequence>MCEARKNDECKVLAMVRQPLIHRCPGRCLRQSWQLRALGCCGQQLPQPAPWEIQRTWPYVTLVLLECSRFLSHWYFVAPPSSLNVTVILPQSVSSLLQRAGYSPSSLRLYRAFTPGECREDSFILPQSVSSLLQRAGYSPSSLRLYRAFTPGECREDSFILPQSVSSLLQRAGYSPSSLRLYRAFTPDFGGGVLRDEEGEARSRGGSVARALPPPPNTQHHDDPGSTPSRVAPGFPHMGIVPDDAASRVHVDTVYTRSARSADSELRYDPPSIGRPLCLLSPLTAATSICHSTARPPSLLHQSLLLCQLRSDIATRCLLEDAQVYSAASMHTRLALHY</sequence>
<dbReference type="Proteomes" id="UP001159363">
    <property type="component" value="Chromosome 12"/>
</dbReference>